<evidence type="ECO:0008006" key="4">
    <source>
        <dbReference type="Google" id="ProtNLM"/>
    </source>
</evidence>
<accession>A0ABX4EJZ6</accession>
<dbReference type="Gene3D" id="3.80.10.10">
    <property type="entry name" value="Ribonuclease Inhibitor"/>
    <property type="match status" value="2"/>
</dbReference>
<dbReference type="InterPro" id="IPR053139">
    <property type="entry name" value="Surface_bspA-like"/>
</dbReference>
<keyword evidence="3" id="KW-1185">Reference proteome</keyword>
<protein>
    <recommendedName>
        <fullName evidence="4">Leucine-rich repeat domain-containing protein</fullName>
    </recommendedName>
</protein>
<organism evidence="2 3">
    <name type="scientific">Segatella bryantii</name>
    <name type="common">Prevotella bryantii</name>
    <dbReference type="NCBI Taxonomy" id="77095"/>
    <lineage>
        <taxon>Bacteria</taxon>
        <taxon>Pseudomonadati</taxon>
        <taxon>Bacteroidota</taxon>
        <taxon>Bacteroidia</taxon>
        <taxon>Bacteroidales</taxon>
        <taxon>Prevotellaceae</taxon>
        <taxon>Segatella</taxon>
    </lineage>
</organism>
<name>A0ABX4EJZ6_SEGBR</name>
<dbReference type="Pfam" id="PF13306">
    <property type="entry name" value="LRR_5"/>
    <property type="match status" value="2"/>
</dbReference>
<dbReference type="SUPFAM" id="SSF52058">
    <property type="entry name" value="L domain-like"/>
    <property type="match status" value="2"/>
</dbReference>
<evidence type="ECO:0000256" key="1">
    <source>
        <dbReference type="SAM" id="SignalP"/>
    </source>
</evidence>
<dbReference type="PANTHER" id="PTHR45661">
    <property type="entry name" value="SURFACE ANTIGEN"/>
    <property type="match status" value="1"/>
</dbReference>
<dbReference type="InterPro" id="IPR032675">
    <property type="entry name" value="LRR_dom_sf"/>
</dbReference>
<evidence type="ECO:0000313" key="3">
    <source>
        <dbReference type="Proteomes" id="UP000216189"/>
    </source>
</evidence>
<feature type="chain" id="PRO_5046561917" description="Leucine-rich repeat domain-containing protein" evidence="1">
    <location>
        <begin position="22"/>
        <end position="634"/>
    </location>
</feature>
<comment type="caution">
    <text evidence="2">The sequence shown here is derived from an EMBL/GenBank/DDBJ whole genome shotgun (WGS) entry which is preliminary data.</text>
</comment>
<keyword evidence="1" id="KW-0732">Signal</keyword>
<dbReference type="RefSeq" id="WP_094448479.1">
    <property type="nucleotide sequence ID" value="NZ_NPJF01000030.1"/>
</dbReference>
<dbReference type="Proteomes" id="UP000216189">
    <property type="component" value="Unassembled WGS sequence"/>
</dbReference>
<feature type="signal peptide" evidence="1">
    <location>
        <begin position="1"/>
        <end position="21"/>
    </location>
</feature>
<proteinExistence type="predicted"/>
<dbReference type="PANTHER" id="PTHR45661:SF3">
    <property type="entry name" value="IG-LIKE DOMAIN-CONTAINING PROTEIN"/>
    <property type="match status" value="1"/>
</dbReference>
<reference evidence="2 3" key="1">
    <citation type="submission" date="2017-08" db="EMBL/GenBank/DDBJ databases">
        <title>Comparative genomics of non-oral Prevotella species.</title>
        <authorList>
            <person name="Accetto T."/>
            <person name="Nograsek B."/>
            <person name="Avgustin G."/>
        </authorList>
    </citation>
    <scope>NUCLEOTIDE SEQUENCE [LARGE SCALE GENOMIC DNA]</scope>
    <source>
        <strain evidence="2 3">TC1-1</strain>
    </source>
</reference>
<dbReference type="InterPro" id="IPR026906">
    <property type="entry name" value="LRR_5"/>
</dbReference>
<sequence>MKKLKFLSVLIFLMICTNARAEQVTAVIDGLRYLLNDGNAQVARQDKSLSGDIVIPEKVSFEGNDYTVNSIVYPTNTATYGGYTSISAEGGAFQGSSITSVTIPKTITTLSSCAFINCTKLQKVYLPETLTSIGFGCFAYCSSLTDVVLPSNVSSVSEWAFGGCTSLKNINIPEKLTTLSRAVFYNSGLEEVTIPATIRQMVEGCLSVNTLKKVTIYVRDITRISYTESCFGNVSNTELYVPEGSKYIYQEYYPWRKFKNIVEFNDGHVGEPINPLEMMITFDGLRYKITDDGYAQVAQQDNSTLSGDIVIPEKVSFGGNDYTVNSIVYPTNTATYGGHTSISAEGGAFQGSSITSVTIPKTITTLSSCAFINCTKLQKVYLPETLTSIGFGCFAYCSSLTDVVLPSNVSSVSEWAFGGCTSLKNINIPEKLTTLSRAVFYNSGLEEVTIPATIRQMVEGCLSVNTLKKVYIHIEDITKISYTESCFGLVNNTSLYVPLGSKKLYQEYYPWMNFKEIIESEEITATLETARFKNNFAFILSKTIETISDENKNEIEVALAAYYSLTEMAQAQLQPEKDHLDALMQKVNEIISDIDHVTIDSDEKVSIFTLTGLKVQSTQKGHVYIVNGKKVLIK</sequence>
<gene>
    <name evidence="2" type="ORF">CIK91_07125</name>
</gene>
<evidence type="ECO:0000313" key="2">
    <source>
        <dbReference type="EMBL" id="OYP55281.1"/>
    </source>
</evidence>
<dbReference type="EMBL" id="NPJF01000030">
    <property type="protein sequence ID" value="OYP55281.1"/>
    <property type="molecule type" value="Genomic_DNA"/>
</dbReference>